<feature type="region of interest" description="Disordered" evidence="1">
    <location>
        <begin position="234"/>
        <end position="260"/>
    </location>
</feature>
<dbReference type="EMBL" id="JABANP010000090">
    <property type="protein sequence ID" value="KAF4690863.1"/>
    <property type="molecule type" value="Genomic_DNA"/>
</dbReference>
<proteinExistence type="predicted"/>
<evidence type="ECO:0000313" key="2">
    <source>
        <dbReference type="EMBL" id="KAF4690863.1"/>
    </source>
</evidence>
<reference evidence="2 3" key="1">
    <citation type="submission" date="2020-04" db="EMBL/GenBank/DDBJ databases">
        <title>Perkinsus olseni comparative genomics.</title>
        <authorList>
            <person name="Bogema D.R."/>
        </authorList>
    </citation>
    <scope>NUCLEOTIDE SEQUENCE [LARGE SCALE GENOMIC DNA]</scope>
    <source>
        <strain evidence="2">00978-12</strain>
    </source>
</reference>
<name>A0A7J6P3X6_PEROL</name>
<accession>A0A7J6P3X6</accession>
<dbReference type="Proteomes" id="UP000541610">
    <property type="component" value="Unassembled WGS sequence"/>
</dbReference>
<protein>
    <submittedName>
        <fullName evidence="2">Uncharacterized protein</fullName>
    </submittedName>
</protein>
<feature type="compositionally biased region" description="Low complexity" evidence="1">
    <location>
        <begin position="146"/>
        <end position="159"/>
    </location>
</feature>
<organism evidence="2 3">
    <name type="scientific">Perkinsus olseni</name>
    <name type="common">Perkinsus atlanticus</name>
    <dbReference type="NCBI Taxonomy" id="32597"/>
    <lineage>
        <taxon>Eukaryota</taxon>
        <taxon>Sar</taxon>
        <taxon>Alveolata</taxon>
        <taxon>Perkinsozoa</taxon>
        <taxon>Perkinsea</taxon>
        <taxon>Perkinsida</taxon>
        <taxon>Perkinsidae</taxon>
        <taxon>Perkinsus</taxon>
    </lineage>
</organism>
<dbReference type="AlphaFoldDB" id="A0A7J6P3X6"/>
<sequence>MDRKVRENLPQYISKETEISEDDSDKLRAEFRDDIRVLQRAPTDDIFAEGARLFDSKWKQTHPELAKYFRKQWLCVFHDTAVRWRGKIVVSKEAQGNPMYLTREKLMKLREADAIPPSPLKGRLRKRRRSGFNSAGSEGLAQSSDPSVPTVTEPTYEPTCTATNDKTHPDRSNVPEILPSPQGRTLSVGGCDSDGKRPKYSLRLFSPSIIVGGSDVLDDESIDGEREAVEDILTFEPRSPTDETNAVPSPPLRERLRKKQRPNFNLLEQGKWVMQDRSCAK</sequence>
<comment type="caution">
    <text evidence="2">The sequence shown here is derived from an EMBL/GenBank/DDBJ whole genome shotgun (WGS) entry which is preliminary data.</text>
</comment>
<feature type="region of interest" description="Disordered" evidence="1">
    <location>
        <begin position="113"/>
        <end position="192"/>
    </location>
</feature>
<evidence type="ECO:0000313" key="3">
    <source>
        <dbReference type="Proteomes" id="UP000541610"/>
    </source>
</evidence>
<gene>
    <name evidence="2" type="ORF">FOZ60_016699</name>
</gene>
<evidence type="ECO:0000256" key="1">
    <source>
        <dbReference type="SAM" id="MobiDB-lite"/>
    </source>
</evidence>
<feature type="compositionally biased region" description="Polar residues" evidence="1">
    <location>
        <begin position="132"/>
        <end position="145"/>
    </location>
</feature>